<sequence>MILNYGRLISLLAISQNLSNSIFNNLPKEEHINIIVKPPAHIPKLDHAEATEDVKCPHCQATFKSKNRNYKKHKSTCKPNGFLQYRTRTYRNQNPYVES</sequence>
<organism evidence="1 2">
    <name type="scientific">Rhizophagus irregularis</name>
    <dbReference type="NCBI Taxonomy" id="588596"/>
    <lineage>
        <taxon>Eukaryota</taxon>
        <taxon>Fungi</taxon>
        <taxon>Fungi incertae sedis</taxon>
        <taxon>Mucoromycota</taxon>
        <taxon>Glomeromycotina</taxon>
        <taxon>Glomeromycetes</taxon>
        <taxon>Glomerales</taxon>
        <taxon>Glomeraceae</taxon>
        <taxon>Rhizophagus</taxon>
    </lineage>
</organism>
<gene>
    <name evidence="1" type="ORF">RhiirC2_140030</name>
</gene>
<comment type="caution">
    <text evidence="1">The sequence shown here is derived from an EMBL/GenBank/DDBJ whole genome shotgun (WGS) entry which is preliminary data.</text>
</comment>
<reference evidence="1 2" key="2">
    <citation type="submission" date="2017-10" db="EMBL/GenBank/DDBJ databases">
        <title>Extensive intraspecific genome diversity in a model arbuscular mycorrhizal fungus.</title>
        <authorList>
            <person name="Chen E.C.H."/>
            <person name="Morin E."/>
            <person name="Baudet D."/>
            <person name="Noel J."/>
            <person name="Ndikumana S."/>
            <person name="Charron P."/>
            <person name="St-Onge C."/>
            <person name="Giorgi J."/>
            <person name="Grigoriev I.V."/>
            <person name="Roux C."/>
            <person name="Martin F.M."/>
            <person name="Corradi N."/>
        </authorList>
    </citation>
    <scope>NUCLEOTIDE SEQUENCE [LARGE SCALE GENOMIC DNA]</scope>
    <source>
        <strain evidence="1 2">C2</strain>
    </source>
</reference>
<evidence type="ECO:0000313" key="1">
    <source>
        <dbReference type="EMBL" id="PKK63437.1"/>
    </source>
</evidence>
<evidence type="ECO:0000313" key="2">
    <source>
        <dbReference type="Proteomes" id="UP000233469"/>
    </source>
</evidence>
<accession>A0A2N1MP64</accession>
<dbReference type="EMBL" id="LLXL01001655">
    <property type="protein sequence ID" value="PKK63437.1"/>
    <property type="molecule type" value="Genomic_DNA"/>
</dbReference>
<name>A0A2N1MP64_9GLOM</name>
<dbReference type="VEuPathDB" id="FungiDB:RhiirA1_444443"/>
<proteinExistence type="predicted"/>
<dbReference type="VEuPathDB" id="FungiDB:RhiirFUN_004126"/>
<dbReference type="AlphaFoldDB" id="A0A2N1MP64"/>
<dbReference type="Proteomes" id="UP000233469">
    <property type="component" value="Unassembled WGS sequence"/>
</dbReference>
<protein>
    <submittedName>
        <fullName evidence="1">Uncharacterized protein</fullName>
    </submittedName>
</protein>
<reference evidence="1 2" key="1">
    <citation type="submission" date="2016-04" db="EMBL/GenBank/DDBJ databases">
        <title>Genome analyses suggest a sexual origin of heterokaryosis in a supposedly ancient asexual fungus.</title>
        <authorList>
            <person name="Ropars J."/>
            <person name="Sedzielewska K."/>
            <person name="Noel J."/>
            <person name="Charron P."/>
            <person name="Farinelli L."/>
            <person name="Marton T."/>
            <person name="Kruger M."/>
            <person name="Pelin A."/>
            <person name="Brachmann A."/>
            <person name="Corradi N."/>
        </authorList>
    </citation>
    <scope>NUCLEOTIDE SEQUENCE [LARGE SCALE GENOMIC DNA]</scope>
    <source>
        <strain evidence="1 2">C2</strain>
    </source>
</reference>
<dbReference type="VEuPathDB" id="FungiDB:FUN_024585"/>